<accession>A0ABX0TIB2</accession>
<gene>
    <name evidence="1" type="ORF">FHR86_002628</name>
</gene>
<dbReference type="EMBL" id="JAAOZD010000005">
    <property type="protein sequence ID" value="NIJ02287.1"/>
    <property type="molecule type" value="Genomic_DNA"/>
</dbReference>
<dbReference type="Proteomes" id="UP000802392">
    <property type="component" value="Unassembled WGS sequence"/>
</dbReference>
<evidence type="ECO:0000313" key="2">
    <source>
        <dbReference type="Proteomes" id="UP000802392"/>
    </source>
</evidence>
<reference evidence="1 2" key="1">
    <citation type="submission" date="2020-03" db="EMBL/GenBank/DDBJ databases">
        <title>Genomic Encyclopedia of Type Strains, Phase III (KMG-III): the genomes of soil and plant-associated and newly described type strains.</title>
        <authorList>
            <person name="Whitman W."/>
        </authorList>
    </citation>
    <scope>NUCLEOTIDE SEQUENCE [LARGE SCALE GENOMIC DNA]</scope>
    <source>
        <strain evidence="1 2">CECT 4207</strain>
    </source>
</reference>
<name>A0ABX0TIB2_9MICC</name>
<comment type="caution">
    <text evidence="1">The sequence shown here is derived from an EMBL/GenBank/DDBJ whole genome shotgun (WGS) entry which is preliminary data.</text>
</comment>
<protein>
    <submittedName>
        <fullName evidence="1">Uncharacterized protein</fullName>
    </submittedName>
</protein>
<keyword evidence="2" id="KW-1185">Reference proteome</keyword>
<organism evidence="1 2">
    <name type="scientific">Paenarthrobacter ilicis</name>
    <dbReference type="NCBI Taxonomy" id="43665"/>
    <lineage>
        <taxon>Bacteria</taxon>
        <taxon>Bacillati</taxon>
        <taxon>Actinomycetota</taxon>
        <taxon>Actinomycetes</taxon>
        <taxon>Micrococcales</taxon>
        <taxon>Micrococcaceae</taxon>
        <taxon>Paenarthrobacter</taxon>
    </lineage>
</organism>
<proteinExistence type="predicted"/>
<evidence type="ECO:0000313" key="1">
    <source>
        <dbReference type="EMBL" id="NIJ02287.1"/>
    </source>
</evidence>
<sequence>MPGITWAPDDPSSVVNSKDGTCIFLPQSMKSSADIVAPSKNFEAVFDAADPILEKHGFPAFGGTDPVPGGWVVARSTDGTGATITIESKSPAFLRMTVPVTAESCETTATPTG</sequence>
<dbReference type="RefSeq" id="WP_239528883.1">
    <property type="nucleotide sequence ID" value="NZ_BAAAVO010000002.1"/>
</dbReference>